<dbReference type="GeneID" id="18923514"/>
<dbReference type="InterPro" id="IPR012349">
    <property type="entry name" value="Split_barrel_FMN-bd"/>
</dbReference>
<evidence type="ECO:0000313" key="3">
    <source>
        <dbReference type="EMBL" id="EGG04282.1"/>
    </source>
</evidence>
<dbReference type="GO" id="GO:0010181">
    <property type="term" value="F:FMN binding"/>
    <property type="evidence" value="ECO:0007669"/>
    <property type="project" value="InterPro"/>
</dbReference>
<dbReference type="Pfam" id="PF01613">
    <property type="entry name" value="Flavin_Reduct"/>
    <property type="match status" value="1"/>
</dbReference>
<dbReference type="Proteomes" id="UP000001072">
    <property type="component" value="Unassembled WGS sequence"/>
</dbReference>
<sequence>MRKLSHPVTIITTNCHQEFHAATISSLTSISLDPIPLISFSLRLPSKLFNLISLNHHHPFNVHLLNHDHQSITLSKRFSKPRSSLETKIGLDDDQKQLIGDQIGLGRLVCSIWKTIELMEDSSKEKEVKSVLILAKVIKVIDVETLHQSKPLLYYNQTYTTLQD</sequence>
<name>F4RTM5_MELLP</name>
<keyword evidence="1" id="KW-0560">Oxidoreductase</keyword>
<feature type="domain" description="Flavin reductase like" evidence="2">
    <location>
        <begin position="1"/>
        <end position="161"/>
    </location>
</feature>
<dbReference type="EMBL" id="GL883119">
    <property type="protein sequence ID" value="EGG04282.1"/>
    <property type="molecule type" value="Genomic_DNA"/>
</dbReference>
<dbReference type="RefSeq" id="XP_007412411.1">
    <property type="nucleotide sequence ID" value="XM_007412349.1"/>
</dbReference>
<dbReference type="KEGG" id="mlr:MELLADRAFT_108603"/>
<dbReference type="InterPro" id="IPR002563">
    <property type="entry name" value="Flavin_Rdtase-like_dom"/>
</dbReference>
<dbReference type="PANTHER" id="PTHR30466">
    <property type="entry name" value="FLAVIN REDUCTASE"/>
    <property type="match status" value="1"/>
</dbReference>
<proteinExistence type="predicted"/>
<dbReference type="VEuPathDB" id="FungiDB:MELLADRAFT_108603"/>
<dbReference type="AlphaFoldDB" id="F4RTM5"/>
<reference evidence="4" key="1">
    <citation type="journal article" date="2011" name="Proc. Natl. Acad. Sci. U.S.A.">
        <title>Obligate biotrophy features unraveled by the genomic analysis of rust fungi.</title>
        <authorList>
            <person name="Duplessis S."/>
            <person name="Cuomo C.A."/>
            <person name="Lin Y.-C."/>
            <person name="Aerts A."/>
            <person name="Tisserant E."/>
            <person name="Veneault-Fourrey C."/>
            <person name="Joly D.L."/>
            <person name="Hacquard S."/>
            <person name="Amselem J."/>
            <person name="Cantarel B.L."/>
            <person name="Chiu R."/>
            <person name="Coutinho P.M."/>
            <person name="Feau N."/>
            <person name="Field M."/>
            <person name="Frey P."/>
            <person name="Gelhaye E."/>
            <person name="Goldberg J."/>
            <person name="Grabherr M.G."/>
            <person name="Kodira C.D."/>
            <person name="Kohler A."/>
            <person name="Kuees U."/>
            <person name="Lindquist E.A."/>
            <person name="Lucas S.M."/>
            <person name="Mago R."/>
            <person name="Mauceli E."/>
            <person name="Morin E."/>
            <person name="Murat C."/>
            <person name="Pangilinan J.L."/>
            <person name="Park R."/>
            <person name="Pearson M."/>
            <person name="Quesneville H."/>
            <person name="Rouhier N."/>
            <person name="Sakthikumar S."/>
            <person name="Salamov A.A."/>
            <person name="Schmutz J."/>
            <person name="Selles B."/>
            <person name="Shapiro H."/>
            <person name="Tanguay P."/>
            <person name="Tuskan G.A."/>
            <person name="Henrissat B."/>
            <person name="Van de Peer Y."/>
            <person name="Rouze P."/>
            <person name="Ellis J.G."/>
            <person name="Dodds P.N."/>
            <person name="Schein J.E."/>
            <person name="Zhong S."/>
            <person name="Hamelin R.C."/>
            <person name="Grigoriev I.V."/>
            <person name="Szabo L.J."/>
            <person name="Martin F."/>
        </authorList>
    </citation>
    <scope>NUCLEOTIDE SEQUENCE [LARGE SCALE GENOMIC DNA]</scope>
    <source>
        <strain evidence="4">98AG31 / pathotype 3-4-7</strain>
    </source>
</reference>
<evidence type="ECO:0000313" key="4">
    <source>
        <dbReference type="Proteomes" id="UP000001072"/>
    </source>
</evidence>
<dbReference type="HOGENOM" id="CLU_073369_0_0_1"/>
<dbReference type="InParanoid" id="F4RTM5"/>
<keyword evidence="4" id="KW-1185">Reference proteome</keyword>
<dbReference type="InterPro" id="IPR050268">
    <property type="entry name" value="NADH-dep_flavin_reductase"/>
</dbReference>
<evidence type="ECO:0000256" key="1">
    <source>
        <dbReference type="ARBA" id="ARBA00023002"/>
    </source>
</evidence>
<dbReference type="PANTHER" id="PTHR30466:SF1">
    <property type="entry name" value="FMN REDUCTASE (NADH) RUTF"/>
    <property type="match status" value="1"/>
</dbReference>
<evidence type="ECO:0000259" key="2">
    <source>
        <dbReference type="SMART" id="SM00903"/>
    </source>
</evidence>
<dbReference type="SMART" id="SM00903">
    <property type="entry name" value="Flavin_Reduct"/>
    <property type="match status" value="1"/>
</dbReference>
<dbReference type="GO" id="GO:0042602">
    <property type="term" value="F:riboflavin reductase (NADPH) activity"/>
    <property type="evidence" value="ECO:0007669"/>
    <property type="project" value="TreeGrafter"/>
</dbReference>
<gene>
    <name evidence="3" type="ORF">MELLADRAFT_108603</name>
</gene>
<dbReference type="Gene3D" id="2.30.110.10">
    <property type="entry name" value="Electron Transport, Fmn-binding Protein, Chain A"/>
    <property type="match status" value="1"/>
</dbReference>
<accession>F4RTM5</accession>
<dbReference type="SUPFAM" id="SSF50475">
    <property type="entry name" value="FMN-binding split barrel"/>
    <property type="match status" value="1"/>
</dbReference>
<dbReference type="OrthoDB" id="2015405at2759"/>
<protein>
    <recommendedName>
        <fullName evidence="2">Flavin reductase like domain-containing protein</fullName>
    </recommendedName>
</protein>
<organism evidence="4">
    <name type="scientific">Melampsora larici-populina (strain 98AG31 / pathotype 3-4-7)</name>
    <name type="common">Poplar leaf rust fungus</name>
    <dbReference type="NCBI Taxonomy" id="747676"/>
    <lineage>
        <taxon>Eukaryota</taxon>
        <taxon>Fungi</taxon>
        <taxon>Dikarya</taxon>
        <taxon>Basidiomycota</taxon>
        <taxon>Pucciniomycotina</taxon>
        <taxon>Pucciniomycetes</taxon>
        <taxon>Pucciniales</taxon>
        <taxon>Melampsoraceae</taxon>
        <taxon>Melampsora</taxon>
    </lineage>
</organism>
<dbReference type="STRING" id="747676.F4RTM5"/>